<keyword evidence="2" id="KW-0805">Transcription regulation</keyword>
<dbReference type="GO" id="GO:0016987">
    <property type="term" value="F:sigma factor activity"/>
    <property type="evidence" value="ECO:0007669"/>
    <property type="project" value="UniProtKB-KW"/>
</dbReference>
<dbReference type="InterPro" id="IPR036388">
    <property type="entry name" value="WH-like_DNA-bd_sf"/>
</dbReference>
<feature type="compositionally biased region" description="Basic and acidic residues" evidence="6">
    <location>
        <begin position="384"/>
        <end position="398"/>
    </location>
</feature>
<protein>
    <submittedName>
        <fullName evidence="8">Sigma-70 family RNA polymerase sigma factor</fullName>
    </submittedName>
</protein>
<feature type="region of interest" description="Disordered" evidence="6">
    <location>
        <begin position="379"/>
        <end position="398"/>
    </location>
</feature>
<dbReference type="PANTHER" id="PTHR43133:SF8">
    <property type="entry name" value="RNA POLYMERASE SIGMA FACTOR HI_1459-RELATED"/>
    <property type="match status" value="1"/>
</dbReference>
<dbReference type="AlphaFoldDB" id="A0A4U1IZN8"/>
<dbReference type="Gene3D" id="1.10.1740.10">
    <property type="match status" value="1"/>
</dbReference>
<dbReference type="Gene3D" id="1.10.10.10">
    <property type="entry name" value="Winged helix-like DNA-binding domain superfamily/Winged helix DNA-binding domain"/>
    <property type="match status" value="1"/>
</dbReference>
<evidence type="ECO:0000259" key="7">
    <source>
        <dbReference type="Pfam" id="PF08281"/>
    </source>
</evidence>
<dbReference type="EMBL" id="SSMQ01000055">
    <property type="protein sequence ID" value="TKC99556.1"/>
    <property type="molecule type" value="Genomic_DNA"/>
</dbReference>
<dbReference type="NCBIfam" id="TIGR02937">
    <property type="entry name" value="sigma70-ECF"/>
    <property type="match status" value="1"/>
</dbReference>
<dbReference type="GO" id="GO:0006352">
    <property type="term" value="P:DNA-templated transcription initiation"/>
    <property type="evidence" value="ECO:0007669"/>
    <property type="project" value="InterPro"/>
</dbReference>
<proteinExistence type="inferred from homology"/>
<dbReference type="SUPFAM" id="SSF88946">
    <property type="entry name" value="Sigma2 domain of RNA polymerase sigma factors"/>
    <property type="match status" value="1"/>
</dbReference>
<dbReference type="SUPFAM" id="SSF88659">
    <property type="entry name" value="Sigma3 and sigma4 domains of RNA polymerase sigma factors"/>
    <property type="match status" value="1"/>
</dbReference>
<accession>A0A4U1IZN8</accession>
<name>A0A4U1IZN8_9BACT</name>
<reference evidence="8 9" key="1">
    <citation type="submission" date="2019-04" db="EMBL/GenBank/DDBJ databases">
        <authorList>
            <person name="Li Y."/>
            <person name="Wang J."/>
        </authorList>
    </citation>
    <scope>NUCLEOTIDE SEQUENCE [LARGE SCALE GENOMIC DNA]</scope>
    <source>
        <strain evidence="8 9">DSM 14668</strain>
    </source>
</reference>
<sequence>MLAAVDTTPTREEFRTFYQENFRIVWRTLSRLRVREADVADLAHEVFVFAYNHFDEIPAYPQGWLARVSYEMVRNYRRKAVRRFERLAPQVVEAAIDQHSMAEPTTTVVLEALERMPEDQRMLLLRYHVHEEPLHALAKSLGIARSTVQLRLAAAETTFEGWLKTLLGMDPEKDSRASLFASFSLAGFLPQTWESCDVLAKAELDGWARLSRAIDASKIASGAPRRESASSLGPGLGKLGLPFKLTIAFAVALPSALAGMLFGHLGGGIASAQTAGAPSLRATAPQVAVIADAFVKNTLSGDFATPRDVPPSPEQAPTARAKNEDPEVPLLSRMRALLKDNDPRAALEKLEEHARRFPKSTHVNETARLKRIAEKNLASMIAKESTKPRVPTEDKPNP</sequence>
<evidence type="ECO:0000313" key="8">
    <source>
        <dbReference type="EMBL" id="TKC99556.1"/>
    </source>
</evidence>
<dbReference type="InterPro" id="IPR013249">
    <property type="entry name" value="RNA_pol_sigma70_r4_t2"/>
</dbReference>
<evidence type="ECO:0000313" key="9">
    <source>
        <dbReference type="Proteomes" id="UP000309215"/>
    </source>
</evidence>
<evidence type="ECO:0000256" key="5">
    <source>
        <dbReference type="ARBA" id="ARBA00023163"/>
    </source>
</evidence>
<keyword evidence="9" id="KW-1185">Reference proteome</keyword>
<dbReference type="Pfam" id="PF08281">
    <property type="entry name" value="Sigma70_r4_2"/>
    <property type="match status" value="1"/>
</dbReference>
<dbReference type="RefSeq" id="WP_136933864.1">
    <property type="nucleotide sequence ID" value="NZ_SSMQ01000055.1"/>
</dbReference>
<dbReference type="InterPro" id="IPR013325">
    <property type="entry name" value="RNA_pol_sigma_r2"/>
</dbReference>
<feature type="domain" description="RNA polymerase sigma factor 70 region 4 type 2" evidence="7">
    <location>
        <begin position="109"/>
        <end position="155"/>
    </location>
</feature>
<comment type="similarity">
    <text evidence="1">Belongs to the sigma-70 factor family. ECF subfamily.</text>
</comment>
<evidence type="ECO:0000256" key="2">
    <source>
        <dbReference type="ARBA" id="ARBA00023015"/>
    </source>
</evidence>
<keyword evidence="3" id="KW-0731">Sigma factor</keyword>
<dbReference type="OrthoDB" id="9796555at2"/>
<dbReference type="InterPro" id="IPR013324">
    <property type="entry name" value="RNA_pol_sigma_r3/r4-like"/>
</dbReference>
<evidence type="ECO:0000256" key="4">
    <source>
        <dbReference type="ARBA" id="ARBA00023125"/>
    </source>
</evidence>
<dbReference type="GO" id="GO:0003677">
    <property type="term" value="F:DNA binding"/>
    <property type="evidence" value="ECO:0007669"/>
    <property type="project" value="UniProtKB-KW"/>
</dbReference>
<evidence type="ECO:0000256" key="3">
    <source>
        <dbReference type="ARBA" id="ARBA00023082"/>
    </source>
</evidence>
<dbReference type="InterPro" id="IPR014284">
    <property type="entry name" value="RNA_pol_sigma-70_dom"/>
</dbReference>
<keyword evidence="4" id="KW-0238">DNA-binding</keyword>
<dbReference type="PANTHER" id="PTHR43133">
    <property type="entry name" value="RNA POLYMERASE ECF-TYPE SIGMA FACTO"/>
    <property type="match status" value="1"/>
</dbReference>
<dbReference type="Proteomes" id="UP000309215">
    <property type="component" value="Unassembled WGS sequence"/>
</dbReference>
<gene>
    <name evidence="8" type="ORF">E8A74_37275</name>
</gene>
<comment type="caution">
    <text evidence="8">The sequence shown here is derived from an EMBL/GenBank/DDBJ whole genome shotgun (WGS) entry which is preliminary data.</text>
</comment>
<evidence type="ECO:0000256" key="1">
    <source>
        <dbReference type="ARBA" id="ARBA00010641"/>
    </source>
</evidence>
<keyword evidence="5" id="KW-0804">Transcription</keyword>
<dbReference type="InterPro" id="IPR039425">
    <property type="entry name" value="RNA_pol_sigma-70-like"/>
</dbReference>
<evidence type="ECO:0000256" key="6">
    <source>
        <dbReference type="SAM" id="MobiDB-lite"/>
    </source>
</evidence>
<organism evidence="8 9">
    <name type="scientific">Polyangium fumosum</name>
    <dbReference type="NCBI Taxonomy" id="889272"/>
    <lineage>
        <taxon>Bacteria</taxon>
        <taxon>Pseudomonadati</taxon>
        <taxon>Myxococcota</taxon>
        <taxon>Polyangia</taxon>
        <taxon>Polyangiales</taxon>
        <taxon>Polyangiaceae</taxon>
        <taxon>Polyangium</taxon>
    </lineage>
</organism>
<feature type="region of interest" description="Disordered" evidence="6">
    <location>
        <begin position="301"/>
        <end position="326"/>
    </location>
</feature>